<gene>
    <name evidence="2" type="ORF">C7378_0905</name>
</gene>
<dbReference type="OrthoDB" id="115803at2"/>
<protein>
    <submittedName>
        <fullName evidence="2">Carboxypeptidase family protein</fullName>
    </submittedName>
</protein>
<evidence type="ECO:0000256" key="1">
    <source>
        <dbReference type="SAM" id="MobiDB-lite"/>
    </source>
</evidence>
<keyword evidence="2" id="KW-0645">Protease</keyword>
<dbReference type="RefSeq" id="WP_131992217.1">
    <property type="nucleotide sequence ID" value="NZ_SMGK01000001.1"/>
</dbReference>
<reference evidence="2 3" key="1">
    <citation type="submission" date="2019-03" db="EMBL/GenBank/DDBJ databases">
        <title>Genomic Encyclopedia of Type Strains, Phase IV (KMG-IV): sequencing the most valuable type-strain genomes for metagenomic binning, comparative biology and taxonomic classification.</title>
        <authorList>
            <person name="Goeker M."/>
        </authorList>
    </citation>
    <scope>NUCLEOTIDE SEQUENCE [LARGE SCALE GENOMIC DNA]</scope>
    <source>
        <strain evidence="2 3">DSM 103428</strain>
    </source>
</reference>
<dbReference type="Pfam" id="PF13620">
    <property type="entry name" value="CarboxypepD_reg"/>
    <property type="match status" value="1"/>
</dbReference>
<keyword evidence="2" id="KW-0121">Carboxypeptidase</keyword>
<dbReference type="Proteomes" id="UP000295210">
    <property type="component" value="Unassembled WGS sequence"/>
</dbReference>
<feature type="region of interest" description="Disordered" evidence="1">
    <location>
        <begin position="59"/>
        <end position="89"/>
    </location>
</feature>
<sequence length="409" mass="43008">MCINANAQSPALNHRKAFTAEAATPASQYQVSSLDRTLVSTTPVPNELPDAPSARIQAATMEDQASPASVPESIPGSAHDLNGGNDQTHEVEGTAQITGVVSDAQGGAVPGAEVVLTSPGKMGRERKTTAASDGTFSFTNLPAGKFRMVVAAPGFSAYTSSELSVISGETLQAPKITLNVATSSSVTVFANADQIAEAQVEEQEKQRVFGVFQNFYTSYIWDAQPMSAKQKYRLAFRTIIDPTTFVVLAGVAGAEQYNGTYPGYGPGIAGYGKRYGAALADSVSGRIIGSAILASWFHQDPRYFYQGTGGIRSRSWHALTSAVVTRGDNGKLQPYYCHLLGNLAAGGIANAYHPESSRGVGLTFQTLGVTTGANAIGNLFREFVLRSLEPSVPGFANGKKVSTSTPSHP</sequence>
<proteinExistence type="predicted"/>
<evidence type="ECO:0000313" key="3">
    <source>
        <dbReference type="Proteomes" id="UP000295210"/>
    </source>
</evidence>
<keyword evidence="2" id="KW-0378">Hydrolase</keyword>
<organism evidence="2 3">
    <name type="scientific">Acidipila rosea</name>
    <dbReference type="NCBI Taxonomy" id="768535"/>
    <lineage>
        <taxon>Bacteria</taxon>
        <taxon>Pseudomonadati</taxon>
        <taxon>Acidobacteriota</taxon>
        <taxon>Terriglobia</taxon>
        <taxon>Terriglobales</taxon>
        <taxon>Acidobacteriaceae</taxon>
        <taxon>Acidipila</taxon>
    </lineage>
</organism>
<dbReference type="Gene3D" id="2.60.40.1120">
    <property type="entry name" value="Carboxypeptidase-like, regulatory domain"/>
    <property type="match status" value="1"/>
</dbReference>
<evidence type="ECO:0000313" key="2">
    <source>
        <dbReference type="EMBL" id="TCK75905.1"/>
    </source>
</evidence>
<dbReference type="GO" id="GO:0004180">
    <property type="term" value="F:carboxypeptidase activity"/>
    <property type="evidence" value="ECO:0007669"/>
    <property type="project" value="UniProtKB-KW"/>
</dbReference>
<dbReference type="SUPFAM" id="SSF49452">
    <property type="entry name" value="Starch-binding domain-like"/>
    <property type="match status" value="1"/>
</dbReference>
<accession>A0A4R1LC47</accession>
<dbReference type="InterPro" id="IPR013784">
    <property type="entry name" value="Carb-bd-like_fold"/>
</dbReference>
<keyword evidence="3" id="KW-1185">Reference proteome</keyword>
<dbReference type="EMBL" id="SMGK01000001">
    <property type="protein sequence ID" value="TCK75905.1"/>
    <property type="molecule type" value="Genomic_DNA"/>
</dbReference>
<name>A0A4R1LC47_9BACT</name>
<comment type="caution">
    <text evidence="2">The sequence shown here is derived from an EMBL/GenBank/DDBJ whole genome shotgun (WGS) entry which is preliminary data.</text>
</comment>
<dbReference type="AlphaFoldDB" id="A0A4R1LC47"/>
<dbReference type="GO" id="GO:0030246">
    <property type="term" value="F:carbohydrate binding"/>
    <property type="evidence" value="ECO:0007669"/>
    <property type="project" value="InterPro"/>
</dbReference>